<dbReference type="AlphaFoldDB" id="A0AA39MP61"/>
<comment type="caution">
    <text evidence="2">The sequence shown here is derived from an EMBL/GenBank/DDBJ whole genome shotgun (WGS) entry which is preliminary data.</text>
</comment>
<organism evidence="2 3">
    <name type="scientific">Armillaria borealis</name>
    <dbReference type="NCBI Taxonomy" id="47425"/>
    <lineage>
        <taxon>Eukaryota</taxon>
        <taxon>Fungi</taxon>
        <taxon>Dikarya</taxon>
        <taxon>Basidiomycota</taxon>
        <taxon>Agaricomycotina</taxon>
        <taxon>Agaricomycetes</taxon>
        <taxon>Agaricomycetidae</taxon>
        <taxon>Agaricales</taxon>
        <taxon>Marasmiineae</taxon>
        <taxon>Physalacriaceae</taxon>
        <taxon>Armillaria</taxon>
    </lineage>
</organism>
<reference evidence="2" key="1">
    <citation type="submission" date="2023-06" db="EMBL/GenBank/DDBJ databases">
        <authorList>
            <consortium name="Lawrence Berkeley National Laboratory"/>
            <person name="Ahrendt S."/>
            <person name="Sahu N."/>
            <person name="Indic B."/>
            <person name="Wong-Bajracharya J."/>
            <person name="Merenyi Z."/>
            <person name="Ke H.-M."/>
            <person name="Monk M."/>
            <person name="Kocsube S."/>
            <person name="Drula E."/>
            <person name="Lipzen A."/>
            <person name="Balint B."/>
            <person name="Henrissat B."/>
            <person name="Andreopoulos B."/>
            <person name="Martin F.M."/>
            <person name="Harder C.B."/>
            <person name="Rigling D."/>
            <person name="Ford K.L."/>
            <person name="Foster G.D."/>
            <person name="Pangilinan J."/>
            <person name="Papanicolaou A."/>
            <person name="Barry K."/>
            <person name="LaButti K."/>
            <person name="Viragh M."/>
            <person name="Koriabine M."/>
            <person name="Yan M."/>
            <person name="Riley R."/>
            <person name="Champramary S."/>
            <person name="Plett K.L."/>
            <person name="Tsai I.J."/>
            <person name="Slot J."/>
            <person name="Sipos G."/>
            <person name="Plett J."/>
            <person name="Nagy L.G."/>
            <person name="Grigoriev I.V."/>
        </authorList>
    </citation>
    <scope>NUCLEOTIDE SEQUENCE</scope>
    <source>
        <strain evidence="2">FPL87.14</strain>
    </source>
</reference>
<proteinExistence type="predicted"/>
<evidence type="ECO:0000256" key="1">
    <source>
        <dbReference type="SAM" id="MobiDB-lite"/>
    </source>
</evidence>
<evidence type="ECO:0000313" key="3">
    <source>
        <dbReference type="Proteomes" id="UP001175226"/>
    </source>
</evidence>
<name>A0AA39MP61_9AGAR</name>
<protein>
    <submittedName>
        <fullName evidence="2">Uncharacterized protein</fullName>
    </submittedName>
</protein>
<keyword evidence="3" id="KW-1185">Reference proteome</keyword>
<dbReference type="Proteomes" id="UP001175226">
    <property type="component" value="Unassembled WGS sequence"/>
</dbReference>
<sequence length="115" mass="13090">MEDLDDKYKKRYKGRSRLGPETYTNFEKKKGTTGHPRPPGAWWERVYENGKKIGYWLVLRSDPDARPRPIQFEKIGLGPLTTGTPSGALYVVFGHGICEVSLTEDSQNCTCPRSR</sequence>
<feature type="region of interest" description="Disordered" evidence="1">
    <location>
        <begin position="1"/>
        <end position="39"/>
    </location>
</feature>
<evidence type="ECO:0000313" key="2">
    <source>
        <dbReference type="EMBL" id="KAK0441961.1"/>
    </source>
</evidence>
<gene>
    <name evidence="2" type="ORF">EV421DRAFT_1904547</name>
</gene>
<dbReference type="EMBL" id="JAUEPT010000028">
    <property type="protein sequence ID" value="KAK0441961.1"/>
    <property type="molecule type" value="Genomic_DNA"/>
</dbReference>
<accession>A0AA39MP61</accession>